<evidence type="ECO:0000256" key="1">
    <source>
        <dbReference type="ARBA" id="ARBA00007626"/>
    </source>
</evidence>
<comment type="caution">
    <text evidence="4">The sequence shown here is derived from an EMBL/GenBank/DDBJ whole genome shotgun (WGS) entry which is preliminary data.</text>
</comment>
<dbReference type="PROSITE" id="PS51375">
    <property type="entry name" value="PPR"/>
    <property type="match status" value="5"/>
</dbReference>
<dbReference type="InterPro" id="IPR011990">
    <property type="entry name" value="TPR-like_helical_dom_sf"/>
</dbReference>
<feature type="repeat" description="PPR" evidence="3">
    <location>
        <begin position="79"/>
        <end position="109"/>
    </location>
</feature>
<dbReference type="InterPro" id="IPR002885">
    <property type="entry name" value="PPR_rpt"/>
</dbReference>
<dbReference type="PANTHER" id="PTHR46128">
    <property type="entry name" value="MITOCHONDRIAL GROUP I INTRON SPLICING FACTOR CCM1"/>
    <property type="match status" value="1"/>
</dbReference>
<dbReference type="InterPro" id="IPR050872">
    <property type="entry name" value="PPR_P_subfamily"/>
</dbReference>
<name>A0A314ZS36_PRUYE</name>
<feature type="repeat" description="PPR" evidence="3">
    <location>
        <begin position="151"/>
        <end position="185"/>
    </location>
</feature>
<feature type="repeat" description="PPR" evidence="3">
    <location>
        <begin position="44"/>
        <end position="78"/>
    </location>
</feature>
<gene>
    <name evidence="4" type="ORF">Pyn_32630</name>
</gene>
<evidence type="ECO:0000256" key="3">
    <source>
        <dbReference type="PROSITE-ProRule" id="PRU00708"/>
    </source>
</evidence>
<evidence type="ECO:0000313" key="5">
    <source>
        <dbReference type="Proteomes" id="UP000250321"/>
    </source>
</evidence>
<evidence type="ECO:0000256" key="2">
    <source>
        <dbReference type="ARBA" id="ARBA00022737"/>
    </source>
</evidence>
<keyword evidence="2" id="KW-0677">Repeat</keyword>
<dbReference type="Pfam" id="PF12854">
    <property type="entry name" value="PPR_1"/>
    <property type="match status" value="1"/>
</dbReference>
<dbReference type="NCBIfam" id="TIGR00756">
    <property type="entry name" value="PPR"/>
    <property type="match status" value="4"/>
</dbReference>
<protein>
    <submittedName>
        <fullName evidence="4">Pentatricopeptide repeat-containing protein</fullName>
    </submittedName>
</protein>
<sequence>MIDCGAFPNIVTFSSVLDALCKEGKTAEALNLVEEMFLRGVKPNVVTYNSLINSLCHSAQWKEATRLFNRMLDEGIAPDVVTFTTVIHALCKERRTEEALSVLELMSQRVQGVLPDIITLTILLDAVFQGGMPEEAYKVVEAKVKYGMELSKITCSMLIADYCFRGNMDKAKKVIDLMVIKDNVPADIASCYKALVNGYMQAKRIGEALRLVEEMIEKGVMLDVETLKTLRGLRPKKAFCICRIVPHETARTS</sequence>
<dbReference type="EMBL" id="PJQY01000046">
    <property type="protein sequence ID" value="PQQ20078.1"/>
    <property type="molecule type" value="Genomic_DNA"/>
</dbReference>
<feature type="repeat" description="PPR" evidence="3">
    <location>
        <begin position="188"/>
        <end position="222"/>
    </location>
</feature>
<dbReference type="Proteomes" id="UP000250321">
    <property type="component" value="Unassembled WGS sequence"/>
</dbReference>
<dbReference type="Gene3D" id="1.25.40.10">
    <property type="entry name" value="Tetratricopeptide repeat domain"/>
    <property type="match status" value="3"/>
</dbReference>
<accession>A0A314ZS36</accession>
<proteinExistence type="inferred from homology"/>
<dbReference type="OrthoDB" id="1165817at2759"/>
<dbReference type="Pfam" id="PF01535">
    <property type="entry name" value="PPR"/>
    <property type="match status" value="3"/>
</dbReference>
<comment type="similarity">
    <text evidence="1">Belongs to the PPR family. P subfamily.</text>
</comment>
<dbReference type="Pfam" id="PF13041">
    <property type="entry name" value="PPR_2"/>
    <property type="match status" value="1"/>
</dbReference>
<dbReference type="PANTHER" id="PTHR46128:SF28">
    <property type="entry name" value="PROTEIN RF1, MITOCHONDRIAL-LIKE"/>
    <property type="match status" value="1"/>
</dbReference>
<reference evidence="4 5" key="1">
    <citation type="submission" date="2018-02" db="EMBL/GenBank/DDBJ databases">
        <title>Draft genome of wild Prunus yedoensis var. nudiflora.</title>
        <authorList>
            <person name="Baek S."/>
            <person name="Kim J.-H."/>
            <person name="Choi K."/>
            <person name="Kim G.-B."/>
            <person name="Cho A."/>
            <person name="Jang H."/>
            <person name="Shin C.-H."/>
            <person name="Yu H.-J."/>
            <person name="Mun J.-H."/>
        </authorList>
    </citation>
    <scope>NUCLEOTIDE SEQUENCE [LARGE SCALE GENOMIC DNA]</scope>
    <source>
        <strain evidence="5">cv. Jeju island</strain>
        <tissue evidence="4">Leaf</tissue>
    </source>
</reference>
<keyword evidence="5" id="KW-1185">Reference proteome</keyword>
<evidence type="ECO:0000313" key="4">
    <source>
        <dbReference type="EMBL" id="PQQ20078.1"/>
    </source>
</evidence>
<dbReference type="AlphaFoldDB" id="A0A314ZS36"/>
<feature type="repeat" description="PPR" evidence="3">
    <location>
        <begin position="9"/>
        <end position="43"/>
    </location>
</feature>
<organism evidence="4 5">
    <name type="scientific">Prunus yedoensis var. nudiflora</name>
    <dbReference type="NCBI Taxonomy" id="2094558"/>
    <lineage>
        <taxon>Eukaryota</taxon>
        <taxon>Viridiplantae</taxon>
        <taxon>Streptophyta</taxon>
        <taxon>Embryophyta</taxon>
        <taxon>Tracheophyta</taxon>
        <taxon>Spermatophyta</taxon>
        <taxon>Magnoliopsida</taxon>
        <taxon>eudicotyledons</taxon>
        <taxon>Gunneridae</taxon>
        <taxon>Pentapetalae</taxon>
        <taxon>rosids</taxon>
        <taxon>fabids</taxon>
        <taxon>Rosales</taxon>
        <taxon>Rosaceae</taxon>
        <taxon>Amygdaloideae</taxon>
        <taxon>Amygdaleae</taxon>
        <taxon>Prunus</taxon>
    </lineage>
</organism>